<dbReference type="Pfam" id="PF26233">
    <property type="entry name" value="NicX"/>
    <property type="match status" value="1"/>
</dbReference>
<dbReference type="InterPro" id="IPR058739">
    <property type="entry name" value="NicX"/>
</dbReference>
<reference evidence="2 3" key="1">
    <citation type="journal article" date="2007" name="Genome Res.">
        <title>Genome characteristics of facultatively symbiotic Frankia sp. strains reflect host range and host plant biogeography.</title>
        <authorList>
            <person name="Normand P."/>
            <person name="Lapierre P."/>
            <person name="Tisa L.S."/>
            <person name="Gogarten J.P."/>
            <person name="Alloisio N."/>
            <person name="Bagnarol E."/>
            <person name="Bassi C.A."/>
            <person name="Berry A.M."/>
            <person name="Bickhart D.M."/>
            <person name="Choisne N."/>
            <person name="Couloux A."/>
            <person name="Cournoyer B."/>
            <person name="Cruveiller S."/>
            <person name="Daubin V."/>
            <person name="Demange N."/>
            <person name="Francino M.P."/>
            <person name="Goltsman E."/>
            <person name="Huang Y."/>
            <person name="Kopp O.R."/>
            <person name="Labarre L."/>
            <person name="Lapidus A."/>
            <person name="Lavire C."/>
            <person name="Marechal J."/>
            <person name="Martinez M."/>
            <person name="Mastronunzio J.E."/>
            <person name="Mullin B.C."/>
            <person name="Niemann J."/>
            <person name="Pujic P."/>
            <person name="Rawnsley T."/>
            <person name="Rouy Z."/>
            <person name="Schenowitz C."/>
            <person name="Sellstedt A."/>
            <person name="Tavares F."/>
            <person name="Tomkins J.P."/>
            <person name="Vallenet D."/>
            <person name="Valverde C."/>
            <person name="Wall L.G."/>
            <person name="Wang Y."/>
            <person name="Medigue C."/>
            <person name="Benson D.R."/>
        </authorList>
    </citation>
    <scope>NUCLEOTIDE SEQUENCE [LARGE SCALE GENOMIC DNA]</scope>
    <source>
        <strain evidence="3">DSM 45986 / CECT 9034 / ACN14a</strain>
    </source>
</reference>
<dbReference type="RefSeq" id="WP_011607219.1">
    <property type="nucleotide sequence ID" value="NC_008278.1"/>
</dbReference>
<dbReference type="SUPFAM" id="SSF144052">
    <property type="entry name" value="Thermophilic metalloprotease-like"/>
    <property type="match status" value="1"/>
</dbReference>
<dbReference type="OrthoDB" id="6918951at2"/>
<proteinExistence type="predicted"/>
<dbReference type="EMBL" id="CT573213">
    <property type="protein sequence ID" value="CAJ64792.1"/>
    <property type="molecule type" value="Genomic_DNA"/>
</dbReference>
<dbReference type="AlphaFoldDB" id="Q0RCN2"/>
<evidence type="ECO:0008006" key="4">
    <source>
        <dbReference type="Google" id="ProtNLM"/>
    </source>
</evidence>
<dbReference type="PANTHER" id="PTHR34448">
    <property type="entry name" value="AMINOPEPTIDASE"/>
    <property type="match status" value="1"/>
</dbReference>
<dbReference type="Proteomes" id="UP000000657">
    <property type="component" value="Chromosome"/>
</dbReference>
<keyword evidence="1" id="KW-0479">Metal-binding</keyword>
<keyword evidence="3" id="KW-1185">Reference proteome</keyword>
<dbReference type="eggNOG" id="COG2309">
    <property type="taxonomic scope" value="Bacteria"/>
</dbReference>
<evidence type="ECO:0000256" key="1">
    <source>
        <dbReference type="ARBA" id="ARBA00022723"/>
    </source>
</evidence>
<dbReference type="GO" id="GO:0046872">
    <property type="term" value="F:metal ion binding"/>
    <property type="evidence" value="ECO:0007669"/>
    <property type="project" value="UniProtKB-KW"/>
</dbReference>
<name>Q0RCN2_FRAAA</name>
<dbReference type="HOGENOM" id="CLU_067564_0_0_11"/>
<accession>Q0RCN2</accession>
<sequence>MLIPNQAADGGTLTTLFRRALAGCQVQPGETVAVLSNAQSPPAYIEATAAAAATLGAKVFTVGLPSIQRAAGTVPGVGEVYGLTGLTDLGPLVEALKGVDMVVDLSVLLHSAEQEAILAAGTRMLMITEPPEILERMFPTDELRRRVQASAKLLGAASEILIRSDAGTDITMKLGQFGAGGGWGFTSGPGTHAHLGSGLAAIYPNDGGANGRWVIDAGDIIFPFKTYVQSPITVDVVDGFIVAITGPGADAELYRDYLESWGDPEGFAMSHIGWGCNDRARWNALALLDRSATQGMDGRCYAGNVLFSTGPNNEAGGSRFTLAHSDVPVRRCSVWLDGRQILDHGRFVVDELAFDDGFARLDPAGASLVGAS</sequence>
<protein>
    <recommendedName>
        <fullName evidence="4">2,5-dihydroxypyridine 5,6-dioxygenase</fullName>
    </recommendedName>
</protein>
<dbReference type="STRING" id="326424.FRAAL6169"/>
<gene>
    <name evidence="2" type="ordered locus">FRAAL6169</name>
</gene>
<organism evidence="2 3">
    <name type="scientific">Frankia alni (strain DSM 45986 / CECT 9034 / ACN14a)</name>
    <dbReference type="NCBI Taxonomy" id="326424"/>
    <lineage>
        <taxon>Bacteria</taxon>
        <taxon>Bacillati</taxon>
        <taxon>Actinomycetota</taxon>
        <taxon>Actinomycetes</taxon>
        <taxon>Frankiales</taxon>
        <taxon>Frankiaceae</taxon>
        <taxon>Frankia</taxon>
    </lineage>
</organism>
<evidence type="ECO:0000313" key="2">
    <source>
        <dbReference type="EMBL" id="CAJ64792.1"/>
    </source>
</evidence>
<dbReference type="PANTHER" id="PTHR34448:SF1">
    <property type="entry name" value="BLL6088 PROTEIN"/>
    <property type="match status" value="1"/>
</dbReference>
<dbReference type="InterPro" id="IPR052170">
    <property type="entry name" value="M29_Exopeptidase"/>
</dbReference>
<evidence type="ECO:0000313" key="3">
    <source>
        <dbReference type="Proteomes" id="UP000000657"/>
    </source>
</evidence>
<dbReference type="KEGG" id="fal:FRAAL6169"/>